<dbReference type="Proteomes" id="UP001242480">
    <property type="component" value="Unassembled WGS sequence"/>
</dbReference>
<evidence type="ECO:0000313" key="2">
    <source>
        <dbReference type="Proteomes" id="UP001242480"/>
    </source>
</evidence>
<accession>A0ABU0JAJ1</accession>
<reference evidence="1 2" key="1">
    <citation type="submission" date="2023-07" db="EMBL/GenBank/DDBJ databases">
        <title>Genomic Encyclopedia of Type Strains, Phase IV (KMG-IV): sequencing the most valuable type-strain genomes for metagenomic binning, comparative biology and taxonomic classification.</title>
        <authorList>
            <person name="Goeker M."/>
        </authorList>
    </citation>
    <scope>NUCLEOTIDE SEQUENCE [LARGE SCALE GENOMIC DNA]</scope>
    <source>
        <strain evidence="1 2">DSM 19619</strain>
    </source>
</reference>
<sequence length="130" mass="14886">MQLPTKRKGRPLARYCKKDIFLGIPWTVSFLNADVRAELEALPRDIVASFLRISRLIEAGGLHEVHEPYVKHLQGVLWEMRLKGKDGIARAAYVTATGQRVVIVRVFAKKTQKTPRREIELALQRAKEVR</sequence>
<dbReference type="RefSeq" id="WP_307274453.1">
    <property type="nucleotide sequence ID" value="NZ_JAUSVX010000006.1"/>
</dbReference>
<dbReference type="InterPro" id="IPR009241">
    <property type="entry name" value="HigB-like"/>
</dbReference>
<keyword evidence="2" id="KW-1185">Reference proteome</keyword>
<comment type="caution">
    <text evidence="1">The sequence shown here is derived from an EMBL/GenBank/DDBJ whole genome shotgun (WGS) entry which is preliminary data.</text>
</comment>
<evidence type="ECO:0000313" key="1">
    <source>
        <dbReference type="EMBL" id="MDQ0470458.1"/>
    </source>
</evidence>
<protein>
    <submittedName>
        <fullName evidence="1">Phage-related protein</fullName>
    </submittedName>
</protein>
<organism evidence="1 2">
    <name type="scientific">Labrys wisconsinensis</name>
    <dbReference type="NCBI Taxonomy" id="425677"/>
    <lineage>
        <taxon>Bacteria</taxon>
        <taxon>Pseudomonadati</taxon>
        <taxon>Pseudomonadota</taxon>
        <taxon>Alphaproteobacteria</taxon>
        <taxon>Hyphomicrobiales</taxon>
        <taxon>Xanthobacteraceae</taxon>
        <taxon>Labrys</taxon>
    </lineage>
</organism>
<name>A0ABU0JAJ1_9HYPH</name>
<dbReference type="Pfam" id="PF05973">
    <property type="entry name" value="Gp49"/>
    <property type="match status" value="1"/>
</dbReference>
<proteinExistence type="predicted"/>
<gene>
    <name evidence="1" type="ORF">QO011_003477</name>
</gene>
<dbReference type="EMBL" id="JAUSVX010000006">
    <property type="protein sequence ID" value="MDQ0470458.1"/>
    <property type="molecule type" value="Genomic_DNA"/>
</dbReference>